<proteinExistence type="predicted"/>
<keyword evidence="1" id="KW-1133">Transmembrane helix</keyword>
<keyword evidence="1" id="KW-0812">Transmembrane</keyword>
<organism evidence="2 3">
    <name type="scientific">Pseudomonas putida</name>
    <name type="common">Arthrobacter siderocapsulatus</name>
    <dbReference type="NCBI Taxonomy" id="303"/>
    <lineage>
        <taxon>Bacteria</taxon>
        <taxon>Pseudomonadati</taxon>
        <taxon>Pseudomonadota</taxon>
        <taxon>Gammaproteobacteria</taxon>
        <taxon>Pseudomonadales</taxon>
        <taxon>Pseudomonadaceae</taxon>
        <taxon>Pseudomonas</taxon>
    </lineage>
</organism>
<evidence type="ECO:0000313" key="3">
    <source>
        <dbReference type="Proteomes" id="UP000251617"/>
    </source>
</evidence>
<dbReference type="Proteomes" id="UP000251617">
    <property type="component" value="Chromosome"/>
</dbReference>
<dbReference type="RefSeq" id="WP_112897422.1">
    <property type="nucleotide sequence ID" value="NZ_CP030750.1"/>
</dbReference>
<sequence length="302" mass="32852">MPRPPITELGGNPFKPFARERIESSIDLSKLYAAIDRDPAIVGAGVVFVDTHYNAVTLRAFQPICSVLPKRVVLQELPRPVTAEQYLEQQVKDPRQARLISDVWNTGLACTGFIGGLLLIVNGGVLTAITGGLGIAISIAGYGALLASAGQCAIGVRRVHLELHAPESNDELDNQTWFKIVAPLLDIISLLGIASASLNTIKYLQMRKRLTGAGWFSLSRTLSRQQRSTLMREILSIKHPSLTSKQLKLKQRLGTLPKRFTPSQIRKSTIALISESILSAIGIIGNGMAQNLAVMLIEEISE</sequence>
<feature type="transmembrane region" description="Helical" evidence="1">
    <location>
        <begin position="133"/>
        <end position="156"/>
    </location>
</feature>
<accession>A0AAD0L2V2</accession>
<dbReference type="AlphaFoldDB" id="A0AAD0L2V2"/>
<evidence type="ECO:0000313" key="2">
    <source>
        <dbReference type="EMBL" id="AXA23487.1"/>
    </source>
</evidence>
<keyword evidence="1" id="KW-0472">Membrane</keyword>
<evidence type="ECO:0000256" key="1">
    <source>
        <dbReference type="SAM" id="Phobius"/>
    </source>
</evidence>
<feature type="transmembrane region" description="Helical" evidence="1">
    <location>
        <begin position="103"/>
        <end position="121"/>
    </location>
</feature>
<protein>
    <submittedName>
        <fullName evidence="2">NAD synthetase</fullName>
    </submittedName>
</protein>
<dbReference type="EMBL" id="CP030750">
    <property type="protein sequence ID" value="AXA23487.1"/>
    <property type="molecule type" value="Genomic_DNA"/>
</dbReference>
<feature type="transmembrane region" description="Helical" evidence="1">
    <location>
        <begin position="176"/>
        <end position="201"/>
    </location>
</feature>
<reference evidence="2 3" key="1">
    <citation type="submission" date="2018-06" db="EMBL/GenBank/DDBJ databases">
        <title>The genome of Pseudomonas putida NX-1, a lignin degrader.</title>
        <authorList>
            <person name="Xu Z."/>
        </authorList>
    </citation>
    <scope>NUCLEOTIDE SEQUENCE [LARGE SCALE GENOMIC DNA]</scope>
    <source>
        <strain evidence="2 3">NX-1</strain>
    </source>
</reference>
<name>A0AAD0L2V2_PSEPU</name>
<gene>
    <name evidence="2" type="ORF">C1S65_04915</name>
</gene>